<dbReference type="EMBL" id="BGPR01044881">
    <property type="protein sequence ID" value="GBO21720.1"/>
    <property type="molecule type" value="Genomic_DNA"/>
</dbReference>
<evidence type="ECO:0000313" key="2">
    <source>
        <dbReference type="Proteomes" id="UP000499080"/>
    </source>
</evidence>
<dbReference type="AlphaFoldDB" id="A0A4Y2VDF4"/>
<reference evidence="1 2" key="1">
    <citation type="journal article" date="2019" name="Sci. Rep.">
        <title>Orb-weaving spider Araneus ventricosus genome elucidates the spidroin gene catalogue.</title>
        <authorList>
            <person name="Kono N."/>
            <person name="Nakamura H."/>
            <person name="Ohtoshi R."/>
            <person name="Moran D.A.P."/>
            <person name="Shinohara A."/>
            <person name="Yoshida Y."/>
            <person name="Fujiwara M."/>
            <person name="Mori M."/>
            <person name="Tomita M."/>
            <person name="Arakawa K."/>
        </authorList>
    </citation>
    <scope>NUCLEOTIDE SEQUENCE [LARGE SCALE GENOMIC DNA]</scope>
</reference>
<accession>A0A4Y2VDF4</accession>
<protein>
    <submittedName>
        <fullName evidence="1">Uncharacterized protein</fullName>
    </submittedName>
</protein>
<proteinExistence type="predicted"/>
<evidence type="ECO:0000313" key="1">
    <source>
        <dbReference type="EMBL" id="GBO21720.1"/>
    </source>
</evidence>
<keyword evidence="2" id="KW-1185">Reference proteome</keyword>
<sequence>MSETCHGGLVERCRLWIRRYPGSTPDSTEDPSRTGPVAYYIK</sequence>
<dbReference type="Proteomes" id="UP000499080">
    <property type="component" value="Unassembled WGS sequence"/>
</dbReference>
<name>A0A4Y2VDF4_ARAVE</name>
<organism evidence="1 2">
    <name type="scientific">Araneus ventricosus</name>
    <name type="common">Orbweaver spider</name>
    <name type="synonym">Epeira ventricosa</name>
    <dbReference type="NCBI Taxonomy" id="182803"/>
    <lineage>
        <taxon>Eukaryota</taxon>
        <taxon>Metazoa</taxon>
        <taxon>Ecdysozoa</taxon>
        <taxon>Arthropoda</taxon>
        <taxon>Chelicerata</taxon>
        <taxon>Arachnida</taxon>
        <taxon>Araneae</taxon>
        <taxon>Araneomorphae</taxon>
        <taxon>Entelegynae</taxon>
        <taxon>Araneoidea</taxon>
        <taxon>Araneidae</taxon>
        <taxon>Araneus</taxon>
    </lineage>
</organism>
<comment type="caution">
    <text evidence="1">The sequence shown here is derived from an EMBL/GenBank/DDBJ whole genome shotgun (WGS) entry which is preliminary data.</text>
</comment>
<gene>
    <name evidence="1" type="ORF">AVEN_74147_1</name>
</gene>
<feature type="non-terminal residue" evidence="1">
    <location>
        <position position="42"/>
    </location>
</feature>